<protein>
    <recommendedName>
        <fullName evidence="1">RNA-directed DNA polymerase</fullName>
        <ecNumber evidence="1">2.7.7.49</ecNumber>
    </recommendedName>
</protein>
<sequence>MNYQDHLTKFTLLRPLKTKTAEEVVYYLVDIFCIFGAPFTLQSDNDREFSNKIIKNMTELWPGMKLVHGKPRHSQSQGFVERLNQDVREMLVSWMADNRPKNWSEGLRFIQSKKNRALHVGIKMSPYEAMFGSPQIARLADSPLTENVYSNIETEEELEELLKNINNNNELQSLDDVGDCDENKENVEDSSKVYCIICEKESSGAHKCSECDNFVHVICGKSTSEGKRSIRTEQNNAKNNLKKLAEKMLALSNSKFTPAEIGTSVVVRVPDIDRGRLAPKQHEIINNYHRLNYNGIEETYKHLKRQFYWSKMKERDLGNELAFQP</sequence>
<organism evidence="4 5">
    <name type="scientific">Agrilus planipennis</name>
    <name type="common">Emerald ash borer</name>
    <name type="synonym">Agrilus marcopoli</name>
    <dbReference type="NCBI Taxonomy" id="224129"/>
    <lineage>
        <taxon>Eukaryota</taxon>
        <taxon>Metazoa</taxon>
        <taxon>Ecdysozoa</taxon>
        <taxon>Arthropoda</taxon>
        <taxon>Hexapoda</taxon>
        <taxon>Insecta</taxon>
        <taxon>Pterygota</taxon>
        <taxon>Neoptera</taxon>
        <taxon>Endopterygota</taxon>
        <taxon>Coleoptera</taxon>
        <taxon>Polyphaga</taxon>
        <taxon>Elateriformia</taxon>
        <taxon>Buprestoidea</taxon>
        <taxon>Buprestidae</taxon>
        <taxon>Agrilinae</taxon>
        <taxon>Agrilus</taxon>
    </lineage>
</organism>
<dbReference type="Pfam" id="PF17921">
    <property type="entry name" value="Integrase_H2C2"/>
    <property type="match status" value="1"/>
</dbReference>
<dbReference type="GO" id="GO:0015074">
    <property type="term" value="P:DNA integration"/>
    <property type="evidence" value="ECO:0007669"/>
    <property type="project" value="InterPro"/>
</dbReference>
<feature type="coiled-coil region" evidence="2">
    <location>
        <begin position="227"/>
        <end position="254"/>
    </location>
</feature>
<name>A0A7F5R4P8_AGRPL</name>
<dbReference type="SUPFAM" id="SSF53098">
    <property type="entry name" value="Ribonuclease H-like"/>
    <property type="match status" value="1"/>
</dbReference>
<accession>A0A7F5R4P8</accession>
<dbReference type="InParanoid" id="A0A7F5R4P8"/>
<dbReference type="EC" id="2.7.7.49" evidence="1"/>
<dbReference type="Gene3D" id="1.10.340.70">
    <property type="match status" value="1"/>
</dbReference>
<dbReference type="Proteomes" id="UP000192223">
    <property type="component" value="Unplaced"/>
</dbReference>
<dbReference type="InterPro" id="IPR050951">
    <property type="entry name" value="Retrovirus_Pol_polyprotein"/>
</dbReference>
<evidence type="ECO:0000256" key="1">
    <source>
        <dbReference type="ARBA" id="ARBA00012493"/>
    </source>
</evidence>
<dbReference type="InterPro" id="IPR001584">
    <property type="entry name" value="Integrase_cat-core"/>
</dbReference>
<feature type="domain" description="Integrase catalytic" evidence="3">
    <location>
        <begin position="1"/>
        <end position="134"/>
    </location>
</feature>
<dbReference type="RefSeq" id="XP_025830882.1">
    <property type="nucleotide sequence ID" value="XM_025975097.1"/>
</dbReference>
<evidence type="ECO:0000313" key="5">
    <source>
        <dbReference type="RefSeq" id="XP_025830882.1"/>
    </source>
</evidence>
<gene>
    <name evidence="5" type="primary">LOC112904618</name>
</gene>
<dbReference type="Pfam" id="PF23663">
    <property type="entry name" value="Znf_SCAND3"/>
    <property type="match status" value="1"/>
</dbReference>
<dbReference type="PANTHER" id="PTHR37984">
    <property type="entry name" value="PROTEIN CBG26694"/>
    <property type="match status" value="1"/>
</dbReference>
<dbReference type="InterPro" id="IPR041588">
    <property type="entry name" value="Integrase_H2C2"/>
</dbReference>
<dbReference type="GO" id="GO:0003676">
    <property type="term" value="F:nucleic acid binding"/>
    <property type="evidence" value="ECO:0007669"/>
    <property type="project" value="InterPro"/>
</dbReference>
<dbReference type="PANTHER" id="PTHR37984:SF5">
    <property type="entry name" value="PROTEIN NYNRIN-LIKE"/>
    <property type="match status" value="1"/>
</dbReference>
<evidence type="ECO:0000259" key="3">
    <source>
        <dbReference type="PROSITE" id="PS50994"/>
    </source>
</evidence>
<dbReference type="GO" id="GO:0003964">
    <property type="term" value="F:RNA-directed DNA polymerase activity"/>
    <property type="evidence" value="ECO:0007669"/>
    <property type="project" value="UniProtKB-EC"/>
</dbReference>
<dbReference type="GeneID" id="112904618"/>
<dbReference type="OrthoDB" id="6818577at2759"/>
<dbReference type="InterPro" id="IPR057560">
    <property type="entry name" value="Znf_SCAND3"/>
</dbReference>
<dbReference type="AlphaFoldDB" id="A0A7F5R4P8"/>
<dbReference type="Gene3D" id="3.30.420.10">
    <property type="entry name" value="Ribonuclease H-like superfamily/Ribonuclease H"/>
    <property type="match status" value="1"/>
</dbReference>
<proteinExistence type="predicted"/>
<dbReference type="InterPro" id="IPR012337">
    <property type="entry name" value="RNaseH-like_sf"/>
</dbReference>
<evidence type="ECO:0000313" key="4">
    <source>
        <dbReference type="Proteomes" id="UP000192223"/>
    </source>
</evidence>
<keyword evidence="2" id="KW-0175">Coiled coil</keyword>
<dbReference type="KEGG" id="apln:112904618"/>
<keyword evidence="4" id="KW-1185">Reference proteome</keyword>
<dbReference type="InterPro" id="IPR036397">
    <property type="entry name" value="RNaseH_sf"/>
</dbReference>
<dbReference type="PROSITE" id="PS50994">
    <property type="entry name" value="INTEGRASE"/>
    <property type="match status" value="1"/>
</dbReference>
<evidence type="ECO:0000256" key="2">
    <source>
        <dbReference type="SAM" id="Coils"/>
    </source>
</evidence>
<reference evidence="5" key="1">
    <citation type="submission" date="2025-08" db="UniProtKB">
        <authorList>
            <consortium name="RefSeq"/>
        </authorList>
    </citation>
    <scope>IDENTIFICATION</scope>
    <source>
        <tissue evidence="5">Entire body</tissue>
    </source>
</reference>